<dbReference type="GO" id="GO:0005737">
    <property type="term" value="C:cytoplasm"/>
    <property type="evidence" value="ECO:0007669"/>
    <property type="project" value="UniProtKB-ARBA"/>
</dbReference>
<dbReference type="PIRSF" id="PIRSF039033">
    <property type="entry name" value="START_dom"/>
    <property type="match status" value="1"/>
</dbReference>
<evidence type="ECO:0000313" key="4">
    <source>
        <dbReference type="Proteomes" id="UP000248330"/>
    </source>
</evidence>
<keyword evidence="1" id="KW-0732">Signal</keyword>
<sequence length="225" mass="24573">MATGFRQRLFRACAALSALLASMCACGEGDTGGWRPEKSEDGIHVYSRAVEGSSVRAVKAEVAVDAAFEDAVALLLDASQRPRWDELCAEASIVRRVSETEDVAYIHNDLPWPVSDRDMVLRRIWSVDADRSRAQIRASVMDGVLPEIAGRVRVTHADGVWTIERGDAAGVHITTEIHADPGGPVPDWLMNALSVQGPYKALRNIRHLLESREGDPGPELRRAAP</sequence>
<reference evidence="3 4" key="1">
    <citation type="submission" date="2018-04" db="EMBL/GenBank/DDBJ databases">
        <title>Genomic Encyclopedia of Type Strains, Phase IV (KMG-IV): sequencing the most valuable type-strain genomes for metagenomic binning, comparative biology and taxonomic classification.</title>
        <authorList>
            <person name="Goeker M."/>
        </authorList>
    </citation>
    <scope>NUCLEOTIDE SEQUENCE [LARGE SCALE GENOMIC DNA]</scope>
    <source>
        <strain evidence="3 4">DSM 104150</strain>
    </source>
</reference>
<dbReference type="Proteomes" id="UP000248330">
    <property type="component" value="Unassembled WGS sequence"/>
</dbReference>
<dbReference type="PROSITE" id="PS51257">
    <property type="entry name" value="PROKAR_LIPOPROTEIN"/>
    <property type="match status" value="1"/>
</dbReference>
<dbReference type="OrthoDB" id="5734556at2"/>
<dbReference type="AlphaFoldDB" id="A0A318E1L5"/>
<dbReference type="GO" id="GO:0008289">
    <property type="term" value="F:lipid binding"/>
    <property type="evidence" value="ECO:0007669"/>
    <property type="project" value="InterPro"/>
</dbReference>
<accession>A0A318E1L5</accession>
<dbReference type="RefSeq" id="WP_110266903.1">
    <property type="nucleotide sequence ID" value="NZ_CAWNXA010000016.1"/>
</dbReference>
<dbReference type="PANTHER" id="PTHR19308">
    <property type="entry name" value="PHOSPHATIDYLCHOLINE TRANSFER PROTEIN"/>
    <property type="match status" value="1"/>
</dbReference>
<feature type="signal peptide" evidence="1">
    <location>
        <begin position="1"/>
        <end position="27"/>
    </location>
</feature>
<dbReference type="Pfam" id="PF01852">
    <property type="entry name" value="START"/>
    <property type="match status" value="1"/>
</dbReference>
<dbReference type="Gene3D" id="3.30.530.20">
    <property type="match status" value="1"/>
</dbReference>
<dbReference type="EMBL" id="QICN01000016">
    <property type="protein sequence ID" value="PXV63614.1"/>
    <property type="molecule type" value="Genomic_DNA"/>
</dbReference>
<evidence type="ECO:0000259" key="2">
    <source>
        <dbReference type="PROSITE" id="PS50848"/>
    </source>
</evidence>
<proteinExistence type="predicted"/>
<dbReference type="InterPro" id="IPR023393">
    <property type="entry name" value="START-like_dom_sf"/>
</dbReference>
<name>A0A318E1L5_9GAMM</name>
<dbReference type="PANTHER" id="PTHR19308:SF14">
    <property type="entry name" value="START DOMAIN-CONTAINING PROTEIN"/>
    <property type="match status" value="1"/>
</dbReference>
<feature type="chain" id="PRO_5016307318" evidence="1">
    <location>
        <begin position="28"/>
        <end position="225"/>
    </location>
</feature>
<protein>
    <submittedName>
        <fullName evidence="3">START domain-containing protein</fullName>
    </submittedName>
</protein>
<dbReference type="InterPro" id="IPR028347">
    <property type="entry name" value="START_dom_prot"/>
</dbReference>
<evidence type="ECO:0000256" key="1">
    <source>
        <dbReference type="SAM" id="SignalP"/>
    </source>
</evidence>
<dbReference type="SUPFAM" id="SSF55961">
    <property type="entry name" value="Bet v1-like"/>
    <property type="match status" value="1"/>
</dbReference>
<feature type="domain" description="START" evidence="2">
    <location>
        <begin position="30"/>
        <end position="214"/>
    </location>
</feature>
<gene>
    <name evidence="3" type="ORF">C8D93_11610</name>
</gene>
<dbReference type="PROSITE" id="PS50848">
    <property type="entry name" value="START"/>
    <property type="match status" value="1"/>
</dbReference>
<organism evidence="3 4">
    <name type="scientific">Sinimarinibacterium flocculans</name>
    <dbReference type="NCBI Taxonomy" id="985250"/>
    <lineage>
        <taxon>Bacteria</taxon>
        <taxon>Pseudomonadati</taxon>
        <taxon>Pseudomonadota</taxon>
        <taxon>Gammaproteobacteria</taxon>
        <taxon>Nevskiales</taxon>
        <taxon>Nevskiaceae</taxon>
        <taxon>Sinimarinibacterium</taxon>
    </lineage>
</organism>
<keyword evidence="4" id="KW-1185">Reference proteome</keyword>
<comment type="caution">
    <text evidence="3">The sequence shown here is derived from an EMBL/GenBank/DDBJ whole genome shotgun (WGS) entry which is preliminary data.</text>
</comment>
<evidence type="ECO:0000313" key="3">
    <source>
        <dbReference type="EMBL" id="PXV63614.1"/>
    </source>
</evidence>
<dbReference type="SMART" id="SM00234">
    <property type="entry name" value="START"/>
    <property type="match status" value="1"/>
</dbReference>
<dbReference type="InterPro" id="IPR051213">
    <property type="entry name" value="START_lipid_transfer"/>
</dbReference>
<dbReference type="InterPro" id="IPR002913">
    <property type="entry name" value="START_lipid-bd_dom"/>
</dbReference>